<feature type="domain" description="Mab-21-like HhH/H2TH-like" evidence="14">
    <location>
        <begin position="272"/>
        <end position="362"/>
    </location>
</feature>
<evidence type="ECO:0000256" key="6">
    <source>
        <dbReference type="ARBA" id="ARBA00022723"/>
    </source>
</evidence>
<evidence type="ECO:0000256" key="7">
    <source>
        <dbReference type="ARBA" id="ARBA00022741"/>
    </source>
</evidence>
<dbReference type="Proteomes" id="UP000410492">
    <property type="component" value="Unassembled WGS sequence"/>
</dbReference>
<feature type="region of interest" description="Disordered" evidence="12">
    <location>
        <begin position="466"/>
        <end position="498"/>
    </location>
</feature>
<dbReference type="GO" id="GO:0005524">
    <property type="term" value="F:ATP binding"/>
    <property type="evidence" value="ECO:0007669"/>
    <property type="project" value="UniProtKB-KW"/>
</dbReference>
<evidence type="ECO:0000256" key="4">
    <source>
        <dbReference type="ARBA" id="ARBA00022679"/>
    </source>
</evidence>
<feature type="domain" description="Mab-21-like nucleotidyltransferase" evidence="13">
    <location>
        <begin position="67"/>
        <end position="265"/>
    </location>
</feature>
<evidence type="ECO:0000313" key="15">
    <source>
        <dbReference type="EMBL" id="VEN43691.1"/>
    </source>
</evidence>
<dbReference type="SMART" id="SM01265">
    <property type="entry name" value="Mab-21"/>
    <property type="match status" value="1"/>
</dbReference>
<dbReference type="AlphaFoldDB" id="A0A653C725"/>
<keyword evidence="8" id="KW-0067">ATP-binding</keyword>
<evidence type="ECO:0000256" key="12">
    <source>
        <dbReference type="SAM" id="MobiDB-lite"/>
    </source>
</evidence>
<protein>
    <submittedName>
        <fullName evidence="15">Uncharacterized protein</fullName>
    </submittedName>
</protein>
<sequence>MEDEKKYIKMENVLNTINRKYIALPEHEVKRNNRIVDQVVGDILMAMKKQNPLFKTMFERKFYGGSFYDGIKVGKPIEFDLDFVLNLPVLIKPVVEVGDKPGFVQVRITEFDKLLNQPEQYRKYEKLKPLFDDKMFLSTEKVLRWMERTVNLALNELGRSKDGTVRFNVKLPDKNLVMYASVAKCHPAFTLKLISEDGSIKLDIDLVPCFQFGNTQWPKGQYRRNPMPQKRDKFLVVPKKPKPKCQNIDRYWRLSFQEQERELIGGCQNNTLKPALRLLKKLRDRHNHAVASYHIKTVFLWQVSELEPEKWRQPLSKIFMMMLKKYGDMVKNKCIPYYWNKNFNMIGHFSDVTLNDIANTLANIIKIIDRYVDEDPFVVAKYLIEPPEIEKLRREPDVLGKKVLKKIASMTNSASQQSSPSILDKTYASSALAAMSSLNTSATSNIDIAKLLRDIGADIFKGATVTSSNKGSTVKSTSEAGSTNGSQISNVGSNDSVRSTSNDVIVKTSCSCDSLSDILSQIPNESIHSLSKNKVNSESSHVEAESSNSKSSKQVSDESSFEIIPSCLDTKIESGNNLNITIVNNISSDADAESSDSNSDPYSLGQLTDKSSVKIIPSCLDTTIGSGNGLNKTIVNNVSSDADAESSDSNSDPYSLRQISDESNIKTIPGYDCIDTGIENGSTLNKNNVIHNHFSEADVETSSTEKINSLDSIKDDKSSSQKSGVISDDGFQSGDSNNASYVSDSGSFDKNIFIVLEKLYDKTDVMSNVLKRFEDGQEVLFNLCSKLTEKVQHLEDRVDTVEKNINAKNKYIPAQSIPHVSFIDSPYEDSIVDRFAGNLKESLEQLNKKTDSLCDRLKILQESNEKLVTICQPLSGKVHALERKIDNLNKDVKPENKSNLEDLLLFGSSLTPDSYGLESDLFTGGY</sequence>
<evidence type="ECO:0000256" key="11">
    <source>
        <dbReference type="ARBA" id="ARBA00023211"/>
    </source>
</evidence>
<keyword evidence="10" id="KW-0342">GTP-binding</keyword>
<reference evidence="15 16" key="1">
    <citation type="submission" date="2019-01" db="EMBL/GenBank/DDBJ databases">
        <authorList>
            <person name="Sayadi A."/>
        </authorList>
    </citation>
    <scope>NUCLEOTIDE SEQUENCE [LARGE SCALE GENOMIC DNA]</scope>
</reference>
<organism evidence="15 16">
    <name type="scientific">Callosobruchus maculatus</name>
    <name type="common">Southern cowpea weevil</name>
    <name type="synonym">Pulse bruchid</name>
    <dbReference type="NCBI Taxonomy" id="64391"/>
    <lineage>
        <taxon>Eukaryota</taxon>
        <taxon>Metazoa</taxon>
        <taxon>Ecdysozoa</taxon>
        <taxon>Arthropoda</taxon>
        <taxon>Hexapoda</taxon>
        <taxon>Insecta</taxon>
        <taxon>Pterygota</taxon>
        <taxon>Neoptera</taxon>
        <taxon>Endopterygota</taxon>
        <taxon>Coleoptera</taxon>
        <taxon>Polyphaga</taxon>
        <taxon>Cucujiformia</taxon>
        <taxon>Chrysomeloidea</taxon>
        <taxon>Chrysomelidae</taxon>
        <taxon>Bruchinae</taxon>
        <taxon>Bruchini</taxon>
        <taxon>Callosobruchus</taxon>
    </lineage>
</organism>
<evidence type="ECO:0000256" key="2">
    <source>
        <dbReference type="ARBA" id="ARBA00001946"/>
    </source>
</evidence>
<keyword evidence="5" id="KW-0548">Nucleotidyltransferase</keyword>
<name>A0A653C725_CALMS</name>
<evidence type="ECO:0000256" key="10">
    <source>
        <dbReference type="ARBA" id="ARBA00023134"/>
    </source>
</evidence>
<dbReference type="GO" id="GO:0046872">
    <property type="term" value="F:metal ion binding"/>
    <property type="evidence" value="ECO:0007669"/>
    <property type="project" value="UniProtKB-KW"/>
</dbReference>
<feature type="region of interest" description="Disordered" evidence="12">
    <location>
        <begin position="641"/>
        <end position="661"/>
    </location>
</feature>
<evidence type="ECO:0000256" key="3">
    <source>
        <dbReference type="ARBA" id="ARBA00008307"/>
    </source>
</evidence>
<evidence type="ECO:0000256" key="8">
    <source>
        <dbReference type="ARBA" id="ARBA00022840"/>
    </source>
</evidence>
<dbReference type="GO" id="GO:0005525">
    <property type="term" value="F:GTP binding"/>
    <property type="evidence" value="ECO:0007669"/>
    <property type="project" value="UniProtKB-KW"/>
</dbReference>
<evidence type="ECO:0000259" key="13">
    <source>
        <dbReference type="Pfam" id="PF03281"/>
    </source>
</evidence>
<dbReference type="OrthoDB" id="6054650at2759"/>
<keyword evidence="4" id="KW-0808">Transferase</keyword>
<dbReference type="GO" id="GO:0016779">
    <property type="term" value="F:nucleotidyltransferase activity"/>
    <property type="evidence" value="ECO:0007669"/>
    <property type="project" value="UniProtKB-KW"/>
</dbReference>
<comment type="similarity">
    <text evidence="3">Belongs to the mab-21 family.</text>
</comment>
<evidence type="ECO:0000256" key="9">
    <source>
        <dbReference type="ARBA" id="ARBA00022842"/>
    </source>
</evidence>
<comment type="cofactor">
    <cofactor evidence="1">
        <name>Mn(2+)</name>
        <dbReference type="ChEBI" id="CHEBI:29035"/>
    </cofactor>
</comment>
<keyword evidence="9" id="KW-0460">Magnesium</keyword>
<proteinExistence type="inferred from homology"/>
<dbReference type="EMBL" id="CAACVG010007107">
    <property type="protein sequence ID" value="VEN43691.1"/>
    <property type="molecule type" value="Genomic_DNA"/>
</dbReference>
<dbReference type="InterPro" id="IPR024810">
    <property type="entry name" value="MAB21L/cGLR"/>
</dbReference>
<evidence type="ECO:0000313" key="16">
    <source>
        <dbReference type="Proteomes" id="UP000410492"/>
    </source>
</evidence>
<evidence type="ECO:0000256" key="1">
    <source>
        <dbReference type="ARBA" id="ARBA00001936"/>
    </source>
</evidence>
<dbReference type="Gene3D" id="1.10.1410.40">
    <property type="match status" value="1"/>
</dbReference>
<feature type="region of interest" description="Disordered" evidence="12">
    <location>
        <begin position="710"/>
        <end position="731"/>
    </location>
</feature>
<accession>A0A653C725</accession>
<dbReference type="InterPro" id="IPR046903">
    <property type="entry name" value="Mab-21-like_nuc_Trfase"/>
</dbReference>
<feature type="region of interest" description="Disordered" evidence="12">
    <location>
        <begin position="530"/>
        <end position="557"/>
    </location>
</feature>
<keyword evidence="16" id="KW-1185">Reference proteome</keyword>
<keyword evidence="11" id="KW-0464">Manganese</keyword>
<gene>
    <name evidence="15" type="ORF">CALMAC_LOCUS6751</name>
</gene>
<dbReference type="PANTHER" id="PTHR10656:SF42">
    <property type="entry name" value="CYCLIC GMP-AMP SYNTHASE-LIKE PROTEIN-RELATED"/>
    <property type="match status" value="1"/>
</dbReference>
<feature type="compositionally biased region" description="Low complexity" evidence="12">
    <location>
        <begin position="545"/>
        <end position="557"/>
    </location>
</feature>
<dbReference type="Gene3D" id="3.30.460.90">
    <property type="match status" value="1"/>
</dbReference>
<dbReference type="InterPro" id="IPR046906">
    <property type="entry name" value="Mab-21_HhH/H2TH-like"/>
</dbReference>
<evidence type="ECO:0000256" key="5">
    <source>
        <dbReference type="ARBA" id="ARBA00022695"/>
    </source>
</evidence>
<comment type="cofactor">
    <cofactor evidence="2">
        <name>Mg(2+)</name>
        <dbReference type="ChEBI" id="CHEBI:18420"/>
    </cofactor>
</comment>
<dbReference type="Pfam" id="PF20266">
    <property type="entry name" value="Mab-21_C"/>
    <property type="match status" value="1"/>
</dbReference>
<keyword evidence="7" id="KW-0547">Nucleotide-binding</keyword>
<dbReference type="Pfam" id="PF03281">
    <property type="entry name" value="Mab-21"/>
    <property type="match status" value="1"/>
</dbReference>
<dbReference type="PANTHER" id="PTHR10656">
    <property type="entry name" value="CELL FATE DETERMINING PROTEIN MAB21-RELATED"/>
    <property type="match status" value="1"/>
</dbReference>
<evidence type="ECO:0000259" key="14">
    <source>
        <dbReference type="Pfam" id="PF20266"/>
    </source>
</evidence>
<keyword evidence="6" id="KW-0479">Metal-binding</keyword>